<dbReference type="Proteomes" id="UP000002171">
    <property type="component" value="Unassembled WGS sequence"/>
</dbReference>
<proteinExistence type="predicted"/>
<dbReference type="InterPro" id="IPR021747">
    <property type="entry name" value="DUF3313"/>
</dbReference>
<dbReference type="RefSeq" id="WP_007020541.1">
    <property type="nucleotide sequence ID" value="NZ_CH724125.1"/>
</dbReference>
<feature type="signal peptide" evidence="1">
    <location>
        <begin position="1"/>
        <end position="18"/>
    </location>
</feature>
<comment type="caution">
    <text evidence="2">The sequence shown here is derived from an EMBL/GenBank/DDBJ whole genome shotgun (WGS) entry which is preliminary data.</text>
</comment>
<accession>A0A7U8GTA5</accession>
<gene>
    <name evidence="2" type="ORF">MED92_14378</name>
</gene>
<evidence type="ECO:0000256" key="1">
    <source>
        <dbReference type="SAM" id="SignalP"/>
    </source>
</evidence>
<protein>
    <recommendedName>
        <fullName evidence="4">DUF3313 domain-containing protein</fullName>
    </recommendedName>
</protein>
<dbReference type="Pfam" id="PF11769">
    <property type="entry name" value="DUF3313"/>
    <property type="match status" value="1"/>
</dbReference>
<keyword evidence="3" id="KW-1185">Reference proteome</keyword>
<evidence type="ECO:0000313" key="2">
    <source>
        <dbReference type="EMBL" id="EAR62231.1"/>
    </source>
</evidence>
<keyword evidence="1" id="KW-0732">Signal</keyword>
<name>A0A7U8GTA5_NEPCE</name>
<feature type="chain" id="PRO_5031462613" description="DUF3313 domain-containing protein" evidence="1">
    <location>
        <begin position="19"/>
        <end position="230"/>
    </location>
</feature>
<dbReference type="OrthoDB" id="6192874at2"/>
<evidence type="ECO:0008006" key="4">
    <source>
        <dbReference type="Google" id="ProtNLM"/>
    </source>
</evidence>
<organism evidence="2 3">
    <name type="scientific">Neptuniibacter caesariensis</name>
    <dbReference type="NCBI Taxonomy" id="207954"/>
    <lineage>
        <taxon>Bacteria</taxon>
        <taxon>Pseudomonadati</taxon>
        <taxon>Pseudomonadota</taxon>
        <taxon>Gammaproteobacteria</taxon>
        <taxon>Oceanospirillales</taxon>
        <taxon>Oceanospirillaceae</taxon>
        <taxon>Neptuniibacter</taxon>
    </lineage>
</organism>
<evidence type="ECO:0000313" key="3">
    <source>
        <dbReference type="Proteomes" id="UP000002171"/>
    </source>
</evidence>
<sequence length="230" mass="26407">MRFCIRFLFLSVMFFQLAACSSQSPKPLEGQALYTDHPWVENARIWVKPGFSVDQLARYSAIDVESVEVDRVEGEYANVTPAELKMIQTFFPAMLQQVLTPQTNSKKEPLQGKKIKLKVILLEASRAEPEKSALDYIPFRLVMDLGKDAYNSYAGLEETVFKAAFRLNGYDANTDELLFSLEERMSGEPYTSEAGSKEFVEIQRLLESWAERLHVNYEKALRQARMVEER</sequence>
<reference evidence="2 3" key="1">
    <citation type="submission" date="2006-02" db="EMBL/GenBank/DDBJ databases">
        <authorList>
            <person name="Pinhassi J."/>
            <person name="Pedros-Alio C."/>
            <person name="Ferriera S."/>
            <person name="Johnson J."/>
            <person name="Kravitz S."/>
            <person name="Halpern A."/>
            <person name="Remington K."/>
            <person name="Beeson K."/>
            <person name="Tran B."/>
            <person name="Rogers Y.-H."/>
            <person name="Friedman R."/>
            <person name="Venter J.C."/>
        </authorList>
    </citation>
    <scope>NUCLEOTIDE SEQUENCE [LARGE SCALE GENOMIC DNA]</scope>
    <source>
        <strain evidence="2 3">MED92</strain>
    </source>
</reference>
<dbReference type="AlphaFoldDB" id="A0A7U8GTA5"/>
<dbReference type="EMBL" id="AAOW01000003">
    <property type="protein sequence ID" value="EAR62231.1"/>
    <property type="molecule type" value="Genomic_DNA"/>
</dbReference>